<evidence type="ECO:0000313" key="2">
    <source>
        <dbReference type="EMBL" id="KFE97266.1"/>
    </source>
</evidence>
<sequence>MKKYITLAIIPAAFLFSGNAKAQIAIGKTTMTNDSVLLEFGSEAKGIILPAVNTAPGAVNGTFVLDNTTKSVRVMQNGTWTDLSTAGQATANPYANAGADTIPGINGVVMGAATSSKPGVLVLESTIKALVLPKVSEANLNIPSPVAGTMVYDTQTSMLAVYDGANWNYWK</sequence>
<accession>A0A085YYK3</accession>
<feature type="signal peptide" evidence="1">
    <location>
        <begin position="1"/>
        <end position="22"/>
    </location>
</feature>
<dbReference type="EMBL" id="JPRP01000007">
    <property type="protein sequence ID" value="KFE97266.1"/>
    <property type="molecule type" value="Genomic_DNA"/>
</dbReference>
<dbReference type="AlphaFoldDB" id="A0A085YYK3"/>
<feature type="chain" id="PRO_5001800185" evidence="1">
    <location>
        <begin position="23"/>
        <end position="171"/>
    </location>
</feature>
<keyword evidence="1" id="KW-0732">Signal</keyword>
<gene>
    <name evidence="2" type="ORF">IX39_20540</name>
</gene>
<dbReference type="OrthoDB" id="705292at2"/>
<organism evidence="2 3">
    <name type="scientific">Chryseobacterium formosense</name>
    <dbReference type="NCBI Taxonomy" id="236814"/>
    <lineage>
        <taxon>Bacteria</taxon>
        <taxon>Pseudomonadati</taxon>
        <taxon>Bacteroidota</taxon>
        <taxon>Flavobacteriia</taxon>
        <taxon>Flavobacteriales</taxon>
        <taxon>Weeksellaceae</taxon>
        <taxon>Chryseobacterium group</taxon>
        <taxon>Chryseobacterium</taxon>
    </lineage>
</organism>
<evidence type="ECO:0000313" key="3">
    <source>
        <dbReference type="Proteomes" id="UP000028713"/>
    </source>
</evidence>
<dbReference type="Proteomes" id="UP000028713">
    <property type="component" value="Unassembled WGS sequence"/>
</dbReference>
<dbReference type="eggNOG" id="ENOG50341NQ">
    <property type="taxonomic scope" value="Bacteria"/>
</dbReference>
<keyword evidence="3" id="KW-1185">Reference proteome</keyword>
<dbReference type="STRING" id="236814.IX39_20540"/>
<dbReference type="RefSeq" id="WP_034679855.1">
    <property type="nucleotide sequence ID" value="NZ_FPAP01000002.1"/>
</dbReference>
<proteinExistence type="predicted"/>
<comment type="caution">
    <text evidence="2">The sequence shown here is derived from an EMBL/GenBank/DDBJ whole genome shotgun (WGS) entry which is preliminary data.</text>
</comment>
<name>A0A085YYK3_9FLAO</name>
<evidence type="ECO:0000256" key="1">
    <source>
        <dbReference type="SAM" id="SignalP"/>
    </source>
</evidence>
<protein>
    <submittedName>
        <fullName evidence="2">Uncharacterized protein</fullName>
    </submittedName>
</protein>
<reference evidence="2 3" key="1">
    <citation type="submission" date="2014-07" db="EMBL/GenBank/DDBJ databases">
        <title>Genome of Chryseobacterium formosense LMG 24722.</title>
        <authorList>
            <person name="Pipes S.E."/>
            <person name="Stropko S.J."/>
            <person name="Newman J.D."/>
        </authorList>
    </citation>
    <scope>NUCLEOTIDE SEQUENCE [LARGE SCALE GENOMIC DNA]</scope>
    <source>
        <strain evidence="2 3">LMG 24722</strain>
    </source>
</reference>